<feature type="chain" id="PRO_5039291098" evidence="3">
    <location>
        <begin position="20"/>
        <end position="1717"/>
    </location>
</feature>
<feature type="compositionally biased region" description="Basic and acidic residues" evidence="2">
    <location>
        <begin position="988"/>
        <end position="997"/>
    </location>
</feature>
<evidence type="ECO:0000256" key="1">
    <source>
        <dbReference type="SAM" id="Coils"/>
    </source>
</evidence>
<feature type="compositionally biased region" description="Polar residues" evidence="2">
    <location>
        <begin position="251"/>
        <end position="260"/>
    </location>
</feature>
<feature type="compositionally biased region" description="Basic residues" evidence="2">
    <location>
        <begin position="1084"/>
        <end position="1100"/>
    </location>
</feature>
<dbReference type="OrthoDB" id="342770at2759"/>
<feature type="compositionally biased region" description="Basic and acidic residues" evidence="2">
    <location>
        <begin position="855"/>
        <end position="866"/>
    </location>
</feature>
<feature type="compositionally biased region" description="Basic and acidic residues" evidence="2">
    <location>
        <begin position="1063"/>
        <end position="1074"/>
    </location>
</feature>
<feature type="region of interest" description="Disordered" evidence="2">
    <location>
        <begin position="910"/>
        <end position="1300"/>
    </location>
</feature>
<reference evidence="4" key="1">
    <citation type="submission" date="2022-10" db="EMBL/GenBank/DDBJ databases">
        <title>Adaptive evolution leads to modifications in subtelomeric GC content in a zoonotic Cryptosporidium species.</title>
        <authorList>
            <person name="Li J."/>
            <person name="Feng Y."/>
            <person name="Xiao L."/>
        </authorList>
    </citation>
    <scope>NUCLEOTIDE SEQUENCE</scope>
    <source>
        <strain evidence="4">33844</strain>
    </source>
</reference>
<feature type="region of interest" description="Disordered" evidence="2">
    <location>
        <begin position="1376"/>
        <end position="1401"/>
    </location>
</feature>
<dbReference type="InterPro" id="IPR016641">
    <property type="entry name" value="EGD2/NACA0like"/>
</dbReference>
<sequence>MARISILAVLSASIAVVKGAKTHLGLSESVFNQLVNKGYTMSDIESLVGTIRSSLLSVKDEQIGQCGEGLKGLLDRQLIPGDPDALERVSGIIHQGSFQLFRGKLPIVTLPSASILLPLDSISDTCFGIRSDKGIGYNVCTKNRNTRNTWMNAISEMVLCEKTGVRSGRLPAISKKQNVLAGSNVGELKPSGIDIVIKDSNQGKPFLTINGKPVSQIIQKQVMAAQNALTSPKNEESEEDSVEIPAEVEGSASQDMSGGSALTDSEKLAILEQEKEQVPISRGKERKSQNCIYAWQLKSMNWQLELEKKLEKVKENEDLWIVIEDGIVEILEREERESQPTKVGKSLIRRIFEILKSSLKDNNWSCCNSCLRFVWTLIQYNSLKYSDIDDRNINVLMNVYYSVVAVSQTNQVVELEFATLLRNITGFFMSWVDDYYLEISKSESGGSEARNSHKQTPVFIKDKVMLEKYINSLFELLTMIEPKRSNCNGVLEYLYIGHSFILSSRYAAETYTMIQQISAIQKSSCYLPSELMESCVKRFLSCPDFDLQLILGELIWRVIKKSGYGRGHSQGDYEELSFIEIFRSSWPEGLIQLRYIGTENFDYSFRGLLTPWNKTCNGNGRNIWSLSGILIQMQGLEIKLVTVVDICAFSIVFHSDIDDEESQSSQSGHSSCTSNTEEKDLKPFVSTAEIPYWTIKSVVYNDNRNDLQINIVFSEILEIKQSWTGIFSTNIENLQSQHTLKNDILRVSLSIDEEQAYQIMGIFKASKVEKIHGTKHIETPSRKVSMVDSRAISIKELNKADQTNVILESVENRYKSLENVKVSIVTSKITPSKSQLFSQQLEDREKRVSFISSKDCSHAGSERKGDGQVAKKPAKESTKLESKASVEIQKKGKADAIIIGLLNEQKKLTQELESTERSPGGLGSGNDQLENENQVKNGNSTYLLDERGEAPQKAVDKSLACTREELKRETNKTSGCLEAVKAKTSQVGKKEQKDRKAPKSAKSRVNRNPKGSGQETESKEGHCKSLMAERDKEQEQNKELTSPIVTDQGRESHPRAESGNGDPENKTQVKDEVKTSGQSNPQKKEKRATKVSCKPKKPKGGGKSEEAPAKKSQEKPESAPAPNPEPESVSAPNPEPESASAPNPEPESASAPNPEPESASAPNPEPEKSQLREPSSGEVEPPVASLDQTNKRASGLKRGRFNRDRVDLASREGVGDGKVGEVILGVGGSGPAKSQRLKDESEISTPVLRKADAKKVAEEGSSKQENLKTVLTIAEETTCPTRKNKGGKGGKSKKQGDSESIVPLEIAVVDNEYPILAGLEEGAGSQEIEVKKRRYSSDSRSDKLLSMWMSEIKGGEMCGSLEDSNEERTPRVISIGPKSKRKNRAKQRSRSKIKQVSESEYRLKEGGTPDIDVDSVDNYVEETKSVIFSGIDQLLEKMNGAGGKVTELGNSMDPYDNLSCVTGTEVLENMLRSSKGRGLYDLSLKSLNSIGKMSIPDSIFSPDVGFDDGMTVANYSVFGGMRERGVSEQGKDEGELPVDLCISKVRLEENKQLETALTKLEATSKGLYDKCQKNLESYFVTVKKHIESMWSERIGLFSQKRKDLSLKVEATRAQIEKEYLSLQSKYVLDLQDLHERIQRERASFREQGSKEGPVAVGKSVLAELREEVEREKSKVEQSIQSLSEKKEIERNRYRKSTTRKLDLKQILKKMIVSEESE</sequence>
<feature type="compositionally biased region" description="Basic and acidic residues" evidence="2">
    <location>
        <begin position="1016"/>
        <end position="1038"/>
    </location>
</feature>
<feature type="compositionally biased region" description="Basic and acidic residues" evidence="2">
    <location>
        <begin position="1201"/>
        <end position="1219"/>
    </location>
</feature>
<dbReference type="Proteomes" id="UP001067231">
    <property type="component" value="Unassembled WGS sequence"/>
</dbReference>
<name>A0A9D5HZN9_9CRYT</name>
<keyword evidence="3" id="KW-0732">Signal</keyword>
<feature type="compositionally biased region" description="Basic and acidic residues" evidence="2">
    <location>
        <begin position="1249"/>
        <end position="1266"/>
    </location>
</feature>
<feature type="compositionally biased region" description="Basic residues" evidence="2">
    <location>
        <begin position="1378"/>
        <end position="1393"/>
    </location>
</feature>
<dbReference type="PANTHER" id="PTHR21713">
    <property type="entry name" value="NASCENT POLYPEPTIDE ASSOCIATED COMPLEX ALPHA SUBUNIT-RELATED"/>
    <property type="match status" value="1"/>
</dbReference>
<accession>A0A9D5HZN9</accession>
<comment type="caution">
    <text evidence="4">The sequence shown here is derived from an EMBL/GenBank/DDBJ whole genome shotgun (WGS) entry which is preliminary data.</text>
</comment>
<feature type="coiled-coil region" evidence="1">
    <location>
        <begin position="1627"/>
        <end position="1692"/>
    </location>
</feature>
<feature type="region of interest" description="Disordered" evidence="2">
    <location>
        <begin position="852"/>
        <end position="884"/>
    </location>
</feature>
<feature type="region of interest" description="Disordered" evidence="2">
    <location>
        <begin position="228"/>
        <end position="260"/>
    </location>
</feature>
<dbReference type="EMBL" id="JAPCXC010000011">
    <property type="protein sequence ID" value="KAJ1611762.1"/>
    <property type="molecule type" value="Genomic_DNA"/>
</dbReference>
<feature type="signal peptide" evidence="3">
    <location>
        <begin position="1"/>
        <end position="19"/>
    </location>
</feature>
<feature type="compositionally biased region" description="Basic residues" evidence="2">
    <location>
        <begin position="998"/>
        <end position="1007"/>
    </location>
</feature>
<organism evidence="4">
    <name type="scientific">Cryptosporidium canis</name>
    <dbReference type="NCBI Taxonomy" id="195482"/>
    <lineage>
        <taxon>Eukaryota</taxon>
        <taxon>Sar</taxon>
        <taxon>Alveolata</taxon>
        <taxon>Apicomplexa</taxon>
        <taxon>Conoidasida</taxon>
        <taxon>Coccidia</taxon>
        <taxon>Eucoccidiorida</taxon>
        <taxon>Eimeriorina</taxon>
        <taxon>Cryptosporidiidae</taxon>
        <taxon>Cryptosporidium</taxon>
    </lineage>
</organism>
<proteinExistence type="predicted"/>
<feature type="compositionally biased region" description="Basic and acidic residues" evidence="2">
    <location>
        <begin position="944"/>
        <end position="971"/>
    </location>
</feature>
<feature type="compositionally biased region" description="Basic and acidic residues" evidence="2">
    <location>
        <begin position="1102"/>
        <end position="1117"/>
    </location>
</feature>
<evidence type="ECO:0000256" key="2">
    <source>
        <dbReference type="SAM" id="MobiDB-lite"/>
    </source>
</evidence>
<feature type="compositionally biased region" description="Polar residues" evidence="2">
    <location>
        <begin position="925"/>
        <end position="942"/>
    </location>
</feature>
<feature type="compositionally biased region" description="Basic residues" evidence="2">
    <location>
        <begin position="1282"/>
        <end position="1293"/>
    </location>
</feature>
<keyword evidence="1" id="KW-0175">Coiled coil</keyword>
<feature type="compositionally biased region" description="Basic and acidic residues" evidence="2">
    <location>
        <begin position="873"/>
        <end position="884"/>
    </location>
</feature>
<dbReference type="GO" id="GO:0005854">
    <property type="term" value="C:nascent polypeptide-associated complex"/>
    <property type="evidence" value="ECO:0007669"/>
    <property type="project" value="InterPro"/>
</dbReference>
<feature type="compositionally biased region" description="Low complexity" evidence="2">
    <location>
        <begin position="1126"/>
        <end position="1162"/>
    </location>
</feature>
<evidence type="ECO:0000256" key="3">
    <source>
        <dbReference type="SAM" id="SignalP"/>
    </source>
</evidence>
<protein>
    <submittedName>
        <fullName evidence="4">Coiled coil-containing protein</fullName>
    </submittedName>
</protein>
<gene>
    <name evidence="4" type="ORF">OJ253_797</name>
</gene>
<evidence type="ECO:0000313" key="4">
    <source>
        <dbReference type="EMBL" id="KAJ1611762.1"/>
    </source>
</evidence>